<dbReference type="InterPro" id="IPR001563">
    <property type="entry name" value="Peptidase_S10"/>
</dbReference>
<evidence type="ECO:0000313" key="2">
    <source>
        <dbReference type="Proteomes" id="UP000708208"/>
    </source>
</evidence>
<keyword evidence="2" id="KW-1185">Reference proteome</keyword>
<protein>
    <recommendedName>
        <fullName evidence="3">Serine carboxypeptidase</fullName>
    </recommendedName>
</protein>
<accession>A0A8J2K9F6</accession>
<feature type="non-terminal residue" evidence="1">
    <location>
        <position position="1"/>
    </location>
</feature>
<dbReference type="GO" id="GO:0004185">
    <property type="term" value="F:serine-type carboxypeptidase activity"/>
    <property type="evidence" value="ECO:0007669"/>
    <property type="project" value="InterPro"/>
</dbReference>
<name>A0A8J2K9F6_9HEXA</name>
<dbReference type="GO" id="GO:0006508">
    <property type="term" value="P:proteolysis"/>
    <property type="evidence" value="ECO:0007669"/>
    <property type="project" value="InterPro"/>
</dbReference>
<dbReference type="EMBL" id="CAJVCH010092771">
    <property type="protein sequence ID" value="CAG7722830.1"/>
    <property type="molecule type" value="Genomic_DNA"/>
</dbReference>
<evidence type="ECO:0008006" key="3">
    <source>
        <dbReference type="Google" id="ProtNLM"/>
    </source>
</evidence>
<sequence>SGYTDPISLLDYGSYLYNIGLLDYKTKLYFDQEEDRARRFILQEKYLEAYQVMDPLFLGEETIPSYYTNRTGFKSYYNYLMTQDPPERSYYTSFVQQDHVRRSLHVGNVEFTISTPKGKVERSLRADFFKSVKPWVEELLNATENYRILLFGGQVDILVATPLTDNFVRSLKWKNAVEFSKAPRKIWRVGKDVAGYVTNAGSLTILMVRNSGHIVLYDQPDRGFDMINRFTNGKPFA</sequence>
<proteinExistence type="predicted"/>
<reference evidence="1" key="1">
    <citation type="submission" date="2021-06" db="EMBL/GenBank/DDBJ databases">
        <authorList>
            <person name="Hodson N. C."/>
            <person name="Mongue J. A."/>
            <person name="Jaron S. K."/>
        </authorList>
    </citation>
    <scope>NUCLEOTIDE SEQUENCE</scope>
</reference>
<evidence type="ECO:0000313" key="1">
    <source>
        <dbReference type="EMBL" id="CAG7722830.1"/>
    </source>
</evidence>
<dbReference type="OrthoDB" id="443318at2759"/>
<dbReference type="Proteomes" id="UP000708208">
    <property type="component" value="Unassembled WGS sequence"/>
</dbReference>
<dbReference type="AlphaFoldDB" id="A0A8J2K9F6"/>
<comment type="caution">
    <text evidence="1">The sequence shown here is derived from an EMBL/GenBank/DDBJ whole genome shotgun (WGS) entry which is preliminary data.</text>
</comment>
<organism evidence="1 2">
    <name type="scientific">Allacma fusca</name>
    <dbReference type="NCBI Taxonomy" id="39272"/>
    <lineage>
        <taxon>Eukaryota</taxon>
        <taxon>Metazoa</taxon>
        <taxon>Ecdysozoa</taxon>
        <taxon>Arthropoda</taxon>
        <taxon>Hexapoda</taxon>
        <taxon>Collembola</taxon>
        <taxon>Symphypleona</taxon>
        <taxon>Sminthuridae</taxon>
        <taxon>Allacma</taxon>
    </lineage>
</organism>
<gene>
    <name evidence="1" type="ORF">AFUS01_LOCUS11941</name>
</gene>
<dbReference type="Pfam" id="PF00450">
    <property type="entry name" value="Peptidase_S10"/>
    <property type="match status" value="1"/>
</dbReference>